<evidence type="ECO:0000256" key="1">
    <source>
        <dbReference type="SAM" id="Phobius"/>
    </source>
</evidence>
<dbReference type="RefSeq" id="WP_073610564.1">
    <property type="nucleotide sequence ID" value="NZ_MRCG01000021.1"/>
</dbReference>
<dbReference type="GO" id="GO:0002098">
    <property type="term" value="P:tRNA wobble uridine modification"/>
    <property type="evidence" value="ECO:0007669"/>
    <property type="project" value="TreeGrafter"/>
</dbReference>
<dbReference type="STRING" id="549789.NIES30_21775"/>
<feature type="transmembrane region" description="Helical" evidence="1">
    <location>
        <begin position="7"/>
        <end position="25"/>
    </location>
</feature>
<keyword evidence="1" id="KW-0812">Transmembrane</keyword>
<dbReference type="Proteomes" id="UP000185557">
    <property type="component" value="Unassembled WGS sequence"/>
</dbReference>
<keyword evidence="4" id="KW-1185">Reference proteome</keyword>
<dbReference type="SUPFAM" id="SSF52540">
    <property type="entry name" value="P-loop containing nucleoside triphosphate hydrolases"/>
    <property type="match status" value="1"/>
</dbReference>
<dbReference type="PANTHER" id="PTHR42714">
    <property type="entry name" value="TRNA MODIFICATION GTPASE GTPBP3"/>
    <property type="match status" value="1"/>
</dbReference>
<evidence type="ECO:0000313" key="3">
    <source>
        <dbReference type="EMBL" id="OKH44647.1"/>
    </source>
</evidence>
<gene>
    <name evidence="3" type="ORF">NIES30_21775</name>
</gene>
<protein>
    <submittedName>
        <fullName evidence="3">GTPase</fullName>
    </submittedName>
</protein>
<dbReference type="OrthoDB" id="9255830at2"/>
<dbReference type="EMBL" id="MRCG01000021">
    <property type="protein sequence ID" value="OKH44647.1"/>
    <property type="molecule type" value="Genomic_DNA"/>
</dbReference>
<dbReference type="GO" id="GO:0005829">
    <property type="term" value="C:cytosol"/>
    <property type="evidence" value="ECO:0007669"/>
    <property type="project" value="TreeGrafter"/>
</dbReference>
<dbReference type="Gene3D" id="3.40.50.300">
    <property type="entry name" value="P-loop containing nucleotide triphosphate hydrolases"/>
    <property type="match status" value="1"/>
</dbReference>
<proteinExistence type="predicted"/>
<feature type="transmembrane region" description="Helical" evidence="1">
    <location>
        <begin position="31"/>
        <end position="50"/>
    </location>
</feature>
<dbReference type="GO" id="GO:0030488">
    <property type="term" value="P:tRNA methylation"/>
    <property type="evidence" value="ECO:0007669"/>
    <property type="project" value="TreeGrafter"/>
</dbReference>
<sequence>MVRLQTWQWVVLALPVVAIAGFILTAAGAQIHAWGLNWIWGVIVLMLVLWRRLLARWTKPVFKQVEEALEQVQQELDEATEAEAPVGIPNAASAAAALEDILVAAQQDPPLWEDWNPFWERCREVVTAVAQAHHPGVKYPLLNIYLPDAYGLLRGTVDDVDRWIDTLTPVLGQVTVGQAVQGYEVYRQVEPSARKLWQAWNWAQWLLNPAAAAARTLSEPTNALANQQLLGNLNALLREATLRNLYRQSVALYSGELPTLPGPKKPLPTAQTQTLREILDHAEPVNAVAEKPVNILLVGRTGSGKSSVINTLFDADLAEVDVLPSTDTISTYRWQGDAGETLTLWDSPGYEQVDRTDYRNQLLDCAREADLLLLVTPALDPALQMDADLLQDMRQEVPDLPAITALTQVDRLRPLREWQPPYDWQWGSRPKEVSIREATRYRQEQLGELCDRILPLVTRNTDRPGWNVEALSTALVELIDPAKELRLARFLRDRETKITAAARLINRYRLQMSTTQGVTAFLKSPVLKFLATLTTGSPALAYLLAEQIPVEQLPVVLGKLQLAYDLFKVIGPDQVQLDLLALWPLLLDHNDQPDRAAWAFGHAMVEYWSQGLAIADTRQRVEYYLGQYDTR</sequence>
<dbReference type="PANTHER" id="PTHR42714:SF2">
    <property type="entry name" value="TRNA MODIFICATION GTPASE GTPBP3, MITOCHONDRIAL"/>
    <property type="match status" value="1"/>
</dbReference>
<keyword evidence="1" id="KW-1133">Transmembrane helix</keyword>
<organism evidence="3 4">
    <name type="scientific">Phormidium tenue NIES-30</name>
    <dbReference type="NCBI Taxonomy" id="549789"/>
    <lineage>
        <taxon>Bacteria</taxon>
        <taxon>Bacillati</taxon>
        <taxon>Cyanobacteriota</taxon>
        <taxon>Cyanophyceae</taxon>
        <taxon>Oscillatoriophycideae</taxon>
        <taxon>Oscillatoriales</taxon>
        <taxon>Oscillatoriaceae</taxon>
        <taxon>Phormidium</taxon>
    </lineage>
</organism>
<evidence type="ECO:0000313" key="4">
    <source>
        <dbReference type="Proteomes" id="UP000185557"/>
    </source>
</evidence>
<keyword evidence="1" id="KW-0472">Membrane</keyword>
<comment type="caution">
    <text evidence="3">The sequence shown here is derived from an EMBL/GenBank/DDBJ whole genome shotgun (WGS) entry which is preliminary data.</text>
</comment>
<dbReference type="InterPro" id="IPR006073">
    <property type="entry name" value="GTP-bd"/>
</dbReference>
<feature type="domain" description="G" evidence="2">
    <location>
        <begin position="295"/>
        <end position="394"/>
    </location>
</feature>
<reference evidence="3 4" key="1">
    <citation type="submission" date="2016-11" db="EMBL/GenBank/DDBJ databases">
        <title>Draft Genome Sequences of Nine Cyanobacterial Strains from Diverse Habitats.</title>
        <authorList>
            <person name="Zhu T."/>
            <person name="Hou S."/>
            <person name="Lu X."/>
            <person name="Hess W.R."/>
        </authorList>
    </citation>
    <scope>NUCLEOTIDE SEQUENCE [LARGE SCALE GENOMIC DNA]</scope>
    <source>
        <strain evidence="3 4">NIES-30</strain>
    </source>
</reference>
<accession>A0A1U7IZT0</accession>
<evidence type="ECO:0000259" key="2">
    <source>
        <dbReference type="Pfam" id="PF01926"/>
    </source>
</evidence>
<dbReference type="InterPro" id="IPR027417">
    <property type="entry name" value="P-loop_NTPase"/>
</dbReference>
<dbReference type="Pfam" id="PF01926">
    <property type="entry name" value="MMR_HSR1"/>
    <property type="match status" value="1"/>
</dbReference>
<name>A0A1U7IZT0_9CYAN</name>
<dbReference type="AlphaFoldDB" id="A0A1U7IZT0"/>
<dbReference type="GO" id="GO:0005525">
    <property type="term" value="F:GTP binding"/>
    <property type="evidence" value="ECO:0007669"/>
    <property type="project" value="InterPro"/>
</dbReference>